<feature type="domain" description="Helicase ATP-binding" evidence="2">
    <location>
        <begin position="1"/>
        <end position="141"/>
    </location>
</feature>
<keyword evidence="4" id="KW-0067">ATP-binding</keyword>
<evidence type="ECO:0000259" key="3">
    <source>
        <dbReference type="PROSITE" id="PS51194"/>
    </source>
</evidence>
<dbReference type="GO" id="GO:0004386">
    <property type="term" value="F:helicase activity"/>
    <property type="evidence" value="ECO:0007669"/>
    <property type="project" value="UniProtKB-KW"/>
</dbReference>
<evidence type="ECO:0000313" key="5">
    <source>
        <dbReference type="Proteomes" id="UP000199568"/>
    </source>
</evidence>
<gene>
    <name evidence="4" type="ORF">SAMN05660297_02483</name>
</gene>
<keyword evidence="5" id="KW-1185">Reference proteome</keyword>
<keyword evidence="4" id="KW-0347">Helicase</keyword>
<dbReference type="Gene3D" id="3.40.50.300">
    <property type="entry name" value="P-loop containing nucleotide triphosphate hydrolases"/>
    <property type="match status" value="1"/>
</dbReference>
<dbReference type="RefSeq" id="WP_090444482.1">
    <property type="nucleotide sequence ID" value="NZ_FOHU01000011.1"/>
</dbReference>
<dbReference type="PANTHER" id="PTHR10799">
    <property type="entry name" value="SNF2/RAD54 HELICASE FAMILY"/>
    <property type="match status" value="1"/>
</dbReference>
<feature type="domain" description="Helicase C-terminal" evidence="3">
    <location>
        <begin position="266"/>
        <end position="416"/>
    </location>
</feature>
<evidence type="ECO:0000313" key="4">
    <source>
        <dbReference type="EMBL" id="SET46395.1"/>
    </source>
</evidence>
<dbReference type="InterPro" id="IPR049730">
    <property type="entry name" value="SNF2/RAD54-like_C"/>
</dbReference>
<dbReference type="SMART" id="SM00490">
    <property type="entry name" value="HELICc"/>
    <property type="match status" value="1"/>
</dbReference>
<dbReference type="InterPro" id="IPR014001">
    <property type="entry name" value="Helicase_ATP-bd"/>
</dbReference>
<sequence length="416" mass="47456">MGRIYLEGKGKKALVIAPASVVPVWPKELKEYGAFPYEVKALEGSSKNRVKTLKSFKEKDVLQIAIINYEGSWRILEELLQWGPDIIIADESQRIKSPAAKQSKALHRLGDAGKYKLILSGTPVQNAPLDLWSQYRFIDKSIFGTSYYAFKARHAIMGGYGKHQVIGYRHMEDLIRKAHSIALRVTKEEALDLPETTDEIRYYQLEPKAESLYKKLVKDSYIQLEKGEITAQNVLTRLLRLSQLTGGYIHTDDGKVKEISIAKLEVLKEIVEDLMAEGKKLVIFARFLPEIKAIGKMLEKMELEYSCITGAVKDRGEEVRRFQEEETCRVFIAQIQTAGLGITLHAADTAVFYSLDFNYANYAQAKARIHRIGQRNSCTYIHLMAPKTVDERIMAALEKKKNIAKEVVDNWREYFE</sequence>
<keyword evidence="1" id="KW-0378">Hydrolase</keyword>
<dbReference type="Gene3D" id="3.40.50.10810">
    <property type="entry name" value="Tandem AAA-ATPase domain"/>
    <property type="match status" value="1"/>
</dbReference>
<organism evidence="4 5">
    <name type="scientific">Natronincola peptidivorans</name>
    <dbReference type="NCBI Taxonomy" id="426128"/>
    <lineage>
        <taxon>Bacteria</taxon>
        <taxon>Bacillati</taxon>
        <taxon>Bacillota</taxon>
        <taxon>Clostridia</taxon>
        <taxon>Peptostreptococcales</taxon>
        <taxon>Natronincolaceae</taxon>
        <taxon>Natronincola</taxon>
    </lineage>
</organism>
<dbReference type="SUPFAM" id="SSF52540">
    <property type="entry name" value="P-loop containing nucleoside triphosphate hydrolases"/>
    <property type="match status" value="2"/>
</dbReference>
<dbReference type="Pfam" id="PF00271">
    <property type="entry name" value="Helicase_C"/>
    <property type="match status" value="1"/>
</dbReference>
<evidence type="ECO:0000256" key="1">
    <source>
        <dbReference type="ARBA" id="ARBA00022801"/>
    </source>
</evidence>
<dbReference type="STRING" id="426128.SAMN05660297_02483"/>
<reference evidence="4 5" key="1">
    <citation type="submission" date="2016-10" db="EMBL/GenBank/DDBJ databases">
        <authorList>
            <person name="de Groot N.N."/>
        </authorList>
    </citation>
    <scope>NUCLEOTIDE SEQUENCE [LARGE SCALE GENOMIC DNA]</scope>
    <source>
        <strain evidence="4 5">DSM 18979</strain>
    </source>
</reference>
<dbReference type="EMBL" id="FOHU01000011">
    <property type="protein sequence ID" value="SET46395.1"/>
    <property type="molecule type" value="Genomic_DNA"/>
</dbReference>
<dbReference type="PROSITE" id="PS51194">
    <property type="entry name" value="HELICASE_CTER"/>
    <property type="match status" value="1"/>
</dbReference>
<protein>
    <submittedName>
        <fullName evidence="4">Helicase conserved C-terminal domain-containing protein</fullName>
    </submittedName>
</protein>
<dbReference type="PROSITE" id="PS51192">
    <property type="entry name" value="HELICASE_ATP_BIND_1"/>
    <property type="match status" value="1"/>
</dbReference>
<dbReference type="InterPro" id="IPR001650">
    <property type="entry name" value="Helicase_C-like"/>
</dbReference>
<dbReference type="CDD" id="cd18793">
    <property type="entry name" value="SF2_C_SNF"/>
    <property type="match status" value="1"/>
</dbReference>
<dbReference type="Pfam" id="PF00176">
    <property type="entry name" value="SNF2-rel_dom"/>
    <property type="match status" value="1"/>
</dbReference>
<dbReference type="InterPro" id="IPR000330">
    <property type="entry name" value="SNF2_N"/>
</dbReference>
<proteinExistence type="predicted"/>
<dbReference type="GO" id="GO:0016787">
    <property type="term" value="F:hydrolase activity"/>
    <property type="evidence" value="ECO:0007669"/>
    <property type="project" value="UniProtKB-KW"/>
</dbReference>
<accession>A0A1I0ELR1</accession>
<dbReference type="GO" id="GO:0005524">
    <property type="term" value="F:ATP binding"/>
    <property type="evidence" value="ECO:0007669"/>
    <property type="project" value="InterPro"/>
</dbReference>
<evidence type="ECO:0000259" key="2">
    <source>
        <dbReference type="PROSITE" id="PS51192"/>
    </source>
</evidence>
<dbReference type="AlphaFoldDB" id="A0A1I0ELR1"/>
<name>A0A1I0ELR1_9FIRM</name>
<dbReference type="OrthoDB" id="9760715at2"/>
<dbReference type="Proteomes" id="UP000199568">
    <property type="component" value="Unassembled WGS sequence"/>
</dbReference>
<dbReference type="InterPro" id="IPR038718">
    <property type="entry name" value="SNF2-like_sf"/>
</dbReference>
<keyword evidence="4" id="KW-0547">Nucleotide-binding</keyword>
<dbReference type="InterPro" id="IPR027417">
    <property type="entry name" value="P-loop_NTPase"/>
</dbReference>